<dbReference type="InterPro" id="IPR042150">
    <property type="entry name" value="MmRce1-like"/>
</dbReference>
<evidence type="ECO:0000256" key="1">
    <source>
        <dbReference type="SAM" id="MobiDB-lite"/>
    </source>
</evidence>
<feature type="domain" description="CAAX prenyl protease 2/Lysostaphin resistance protein A-like" evidence="3">
    <location>
        <begin position="148"/>
        <end position="250"/>
    </location>
</feature>
<dbReference type="GO" id="GO:0004175">
    <property type="term" value="F:endopeptidase activity"/>
    <property type="evidence" value="ECO:0007669"/>
    <property type="project" value="UniProtKB-ARBA"/>
</dbReference>
<feature type="region of interest" description="Disordered" evidence="1">
    <location>
        <begin position="297"/>
        <end position="321"/>
    </location>
</feature>
<dbReference type="PANTHER" id="PTHR35797">
    <property type="entry name" value="PROTEASE-RELATED"/>
    <property type="match status" value="1"/>
</dbReference>
<evidence type="ECO:0000313" key="4">
    <source>
        <dbReference type="EMBL" id="TDD12276.1"/>
    </source>
</evidence>
<dbReference type="InterPro" id="IPR003675">
    <property type="entry name" value="Rce1/LyrA-like_dom"/>
</dbReference>
<feature type="transmembrane region" description="Helical" evidence="2">
    <location>
        <begin position="67"/>
        <end position="87"/>
    </location>
</feature>
<reference evidence="4 5" key="1">
    <citation type="submission" date="2019-03" db="EMBL/GenBank/DDBJ databases">
        <title>Draft genome sequences of novel Actinobacteria.</title>
        <authorList>
            <person name="Sahin N."/>
            <person name="Ay H."/>
            <person name="Saygin H."/>
        </authorList>
    </citation>
    <scope>NUCLEOTIDE SEQUENCE [LARGE SCALE GENOMIC DNA]</scope>
    <source>
        <strain evidence="4 5">KC310</strain>
    </source>
</reference>
<feature type="transmembrane region" description="Helical" evidence="2">
    <location>
        <begin position="269"/>
        <end position="288"/>
    </location>
</feature>
<keyword evidence="4" id="KW-0645">Protease</keyword>
<evidence type="ECO:0000259" key="3">
    <source>
        <dbReference type="Pfam" id="PF02517"/>
    </source>
</evidence>
<feature type="transmembrane region" description="Helical" evidence="2">
    <location>
        <begin position="108"/>
        <end position="130"/>
    </location>
</feature>
<feature type="transmembrane region" description="Helical" evidence="2">
    <location>
        <begin position="136"/>
        <end position="157"/>
    </location>
</feature>
<dbReference type="AlphaFoldDB" id="A0A4V2YCP1"/>
<keyword evidence="2" id="KW-0472">Membrane</keyword>
<keyword evidence="2" id="KW-0812">Transmembrane</keyword>
<evidence type="ECO:0000313" key="5">
    <source>
        <dbReference type="Proteomes" id="UP000295258"/>
    </source>
</evidence>
<name>A0A4V2YCP1_9ACTN</name>
<feature type="transmembrane region" description="Helical" evidence="2">
    <location>
        <begin position="178"/>
        <end position="199"/>
    </location>
</feature>
<keyword evidence="4" id="KW-0378">Hydrolase</keyword>
<comment type="caution">
    <text evidence="4">The sequence shown here is derived from an EMBL/GenBank/DDBJ whole genome shotgun (WGS) entry which is preliminary data.</text>
</comment>
<dbReference type="RefSeq" id="WP_132591446.1">
    <property type="nucleotide sequence ID" value="NZ_SMKO01000003.1"/>
</dbReference>
<dbReference type="GO" id="GO:0006508">
    <property type="term" value="P:proteolysis"/>
    <property type="evidence" value="ECO:0007669"/>
    <property type="project" value="UniProtKB-KW"/>
</dbReference>
<feature type="transmembrane region" description="Helical" evidence="2">
    <location>
        <begin position="239"/>
        <end position="257"/>
    </location>
</feature>
<feature type="transmembrane region" description="Helical" evidence="2">
    <location>
        <begin position="27"/>
        <end position="47"/>
    </location>
</feature>
<sequence length="321" mass="35021">MIVDNPVDAGQSAPRSGIRGFIRSRPVISFFVLANLMSWVAWAPYVLSNNGLGILDFSFPTLLGTTQFTGVLPGAYLGPIFAAYLVTRVADGKEGVRRWVRRMTKWRVSWVWYLGTALGVPAAIIVTGFALSNEDIHMPSVAALVAYVPGLLIQMATTGLAEEPGWRDFALPRMQRRLGPLGATVVLGPLWGIWHLPLFLSEWGGWPDVTWLRVGEFIAFACVFSVVVTWVFNRTGQSLPLVMLLHVSVNNFMSIVYSDMFPSIATSEHAGRVTLLAGTTAAFLVIVATRGRLGYRPAGEPGQEPTHESGQEPGQGSAHRQ</sequence>
<dbReference type="EMBL" id="SMKO01000003">
    <property type="protein sequence ID" value="TDD12276.1"/>
    <property type="molecule type" value="Genomic_DNA"/>
</dbReference>
<feature type="transmembrane region" description="Helical" evidence="2">
    <location>
        <begin position="211"/>
        <end position="232"/>
    </location>
</feature>
<evidence type="ECO:0000256" key="2">
    <source>
        <dbReference type="SAM" id="Phobius"/>
    </source>
</evidence>
<protein>
    <submittedName>
        <fullName evidence="4">CPBP family intramembrane metalloprotease</fullName>
    </submittedName>
</protein>
<keyword evidence="4" id="KW-0482">Metalloprotease</keyword>
<keyword evidence="5" id="KW-1185">Reference proteome</keyword>
<proteinExistence type="predicted"/>
<dbReference type="PANTHER" id="PTHR35797:SF1">
    <property type="entry name" value="PROTEASE"/>
    <property type="match status" value="1"/>
</dbReference>
<organism evidence="4 5">
    <name type="scientific">Nonomuraea deserti</name>
    <dbReference type="NCBI Taxonomy" id="1848322"/>
    <lineage>
        <taxon>Bacteria</taxon>
        <taxon>Bacillati</taxon>
        <taxon>Actinomycetota</taxon>
        <taxon>Actinomycetes</taxon>
        <taxon>Streptosporangiales</taxon>
        <taxon>Streptosporangiaceae</taxon>
        <taxon>Nonomuraea</taxon>
    </lineage>
</organism>
<accession>A0A4V2YCP1</accession>
<dbReference type="Pfam" id="PF02517">
    <property type="entry name" value="Rce1-like"/>
    <property type="match status" value="1"/>
</dbReference>
<dbReference type="GO" id="GO:0080120">
    <property type="term" value="P:CAAX-box protein maturation"/>
    <property type="evidence" value="ECO:0007669"/>
    <property type="project" value="UniProtKB-ARBA"/>
</dbReference>
<gene>
    <name evidence="4" type="ORF">E1292_02240</name>
</gene>
<keyword evidence="2" id="KW-1133">Transmembrane helix</keyword>
<dbReference type="Proteomes" id="UP000295258">
    <property type="component" value="Unassembled WGS sequence"/>
</dbReference>
<dbReference type="GO" id="GO:0008237">
    <property type="term" value="F:metallopeptidase activity"/>
    <property type="evidence" value="ECO:0007669"/>
    <property type="project" value="UniProtKB-KW"/>
</dbReference>